<dbReference type="AlphaFoldDB" id="A0A2M6ZH01"/>
<dbReference type="Proteomes" id="UP000229227">
    <property type="component" value="Unassembled WGS sequence"/>
</dbReference>
<keyword evidence="1" id="KW-0472">Membrane</keyword>
<feature type="transmembrane region" description="Helical" evidence="1">
    <location>
        <begin position="213"/>
        <end position="231"/>
    </location>
</feature>
<dbReference type="EMBL" id="PEWN01000050">
    <property type="protein sequence ID" value="PIU51680.1"/>
    <property type="molecule type" value="Genomic_DNA"/>
</dbReference>
<reference evidence="3" key="1">
    <citation type="submission" date="2017-09" db="EMBL/GenBank/DDBJ databases">
        <title>Depth-based differentiation of microbial function through sediment-hosted aquifers and enrichment of novel symbionts in the deep terrestrial subsurface.</title>
        <authorList>
            <person name="Probst A.J."/>
            <person name="Ladd B."/>
            <person name="Jarett J.K."/>
            <person name="Geller-Mcgrath D.E."/>
            <person name="Sieber C.M.K."/>
            <person name="Emerson J.B."/>
            <person name="Anantharaman K."/>
            <person name="Thomas B.C."/>
            <person name="Malmstrom R."/>
            <person name="Stieglmeier M."/>
            <person name="Klingl A."/>
            <person name="Woyke T."/>
            <person name="Ryan C.M."/>
            <person name="Banfield J.F."/>
        </authorList>
    </citation>
    <scope>NUCLEOTIDE SEQUENCE [LARGE SCALE GENOMIC DNA]</scope>
</reference>
<comment type="caution">
    <text evidence="2">The sequence shown here is derived from an EMBL/GenBank/DDBJ whole genome shotgun (WGS) entry which is preliminary data.</text>
</comment>
<name>A0A2M6ZH01_9BACT</name>
<protein>
    <recommendedName>
        <fullName evidence="4">O-antigen ligase domain-containing protein</fullName>
    </recommendedName>
</protein>
<evidence type="ECO:0008006" key="4">
    <source>
        <dbReference type="Google" id="ProtNLM"/>
    </source>
</evidence>
<feature type="transmembrane region" description="Helical" evidence="1">
    <location>
        <begin position="81"/>
        <end position="103"/>
    </location>
</feature>
<proteinExistence type="predicted"/>
<feature type="non-terminal residue" evidence="2">
    <location>
        <position position="363"/>
    </location>
</feature>
<evidence type="ECO:0000256" key="1">
    <source>
        <dbReference type="SAM" id="Phobius"/>
    </source>
</evidence>
<feature type="transmembrane region" description="Helical" evidence="1">
    <location>
        <begin position="12"/>
        <end position="29"/>
    </location>
</feature>
<evidence type="ECO:0000313" key="2">
    <source>
        <dbReference type="EMBL" id="PIU51680.1"/>
    </source>
</evidence>
<organism evidence="2 3">
    <name type="scientific">Candidatus Desantisbacteria bacterium CG07_land_8_20_14_0_80_39_15</name>
    <dbReference type="NCBI Taxonomy" id="1974549"/>
    <lineage>
        <taxon>Bacteria</taxon>
        <taxon>Candidatus Desantisiibacteriota</taxon>
    </lineage>
</organism>
<accession>A0A2M6ZH01</accession>
<gene>
    <name evidence="2" type="ORF">COS91_03230</name>
</gene>
<sequence length="363" mass="40654">MNNRGQIDLRIIGLVSLILLFSIFVARGISISSPKVAITIALGIGVCIVTFLKPELGLYILVFSMLLSPEFEVAQIPKRAVAIRIDDVLLVVIFFTWLARLAINKELGVLRFTSLNRLILGYTIITIIFTARGIIAGEVIPIRSFFYLLKYIEYFFLYFMVSNMVRDKNQIKGLIIAMFITCVIVCITTYPQVLRGERTTTPFEGEPGEPATLGGYLLLMMAVILGFFLYSSSFRTSLCLIVLLLFAAPPFIFSLSRASYMGFVPMLLTLTFLTKKKRGILIVGLILLGTFYTAGIMPESVKERIGITFIGKEYRVGPVRMELEESAGVRIESWQSMLKKLVKSPLWGFGVTGIGFFLDGQYF</sequence>
<keyword evidence="1" id="KW-1133">Transmembrane helix</keyword>
<feature type="transmembrane region" description="Helical" evidence="1">
    <location>
        <begin position="238"/>
        <end position="260"/>
    </location>
</feature>
<dbReference type="InterPro" id="IPR051533">
    <property type="entry name" value="WaaL-like"/>
</dbReference>
<feature type="transmembrane region" description="Helical" evidence="1">
    <location>
        <begin position="173"/>
        <end position="193"/>
    </location>
</feature>
<feature type="transmembrane region" description="Helical" evidence="1">
    <location>
        <begin position="141"/>
        <end position="161"/>
    </location>
</feature>
<dbReference type="PANTHER" id="PTHR37422:SF13">
    <property type="entry name" value="LIPOPOLYSACCHARIDE BIOSYNTHESIS PROTEIN PA4999-RELATED"/>
    <property type="match status" value="1"/>
</dbReference>
<keyword evidence="1" id="KW-0812">Transmembrane</keyword>
<feature type="transmembrane region" description="Helical" evidence="1">
    <location>
        <begin position="36"/>
        <end position="61"/>
    </location>
</feature>
<evidence type="ECO:0000313" key="3">
    <source>
        <dbReference type="Proteomes" id="UP000229227"/>
    </source>
</evidence>
<feature type="transmembrane region" description="Helical" evidence="1">
    <location>
        <begin position="280"/>
        <end position="297"/>
    </location>
</feature>
<feature type="transmembrane region" description="Helical" evidence="1">
    <location>
        <begin position="115"/>
        <end position="135"/>
    </location>
</feature>
<dbReference type="PANTHER" id="PTHR37422">
    <property type="entry name" value="TEICHURONIC ACID BIOSYNTHESIS PROTEIN TUAE"/>
    <property type="match status" value="1"/>
</dbReference>